<dbReference type="Gene3D" id="1.10.10.60">
    <property type="entry name" value="Homeodomain-like"/>
    <property type="match status" value="1"/>
</dbReference>
<protein>
    <submittedName>
        <fullName evidence="2">Transposase</fullName>
    </submittedName>
</protein>
<evidence type="ECO:0000313" key="3">
    <source>
        <dbReference type="Proteomes" id="UP000242949"/>
    </source>
</evidence>
<dbReference type="RefSeq" id="WP_090795765.1">
    <property type="nucleotide sequence ID" value="NZ_FMYI01000006.1"/>
</dbReference>
<accession>A0A1G6KAR1</accession>
<dbReference type="InterPro" id="IPR047951">
    <property type="entry name" value="Transpos_ISL3"/>
</dbReference>
<proteinExistence type="predicted"/>
<sequence length="387" mass="46068">MIRCFGLFINRTSNLRFVPFVGIDDFAWRKGHRYGVLICDGLTHQPVDVLPDREKETLENWFKEHTMIIKVTRDRYRRFKEVLDGISSITQIHDRFHLIQNLWTLHDNVLRKLLPNRIKKDMQENISTPQEISLTKSEKARVENANKKWEQACHIKELKKEGYSLQKISDIVNIDRRTVKKYVEMTEPPSLKRTKRPKPLDAFQQEVIQCETDGLTISAMYHKLKEKDYTGTYGALKCYVASVRKKKKAGQTLQPDSYYDRKKVRKILWQNDLEDEKKREIMNEILTKYPKLRPFYAFITSFRQALKDRDMHEFRELILYEKDRHDPLTTHFISRLLSDFSPTLNAIELDENNGFLEGQVNRLKTIKRMLYGRASFPLLRLRILYQP</sequence>
<reference evidence="3" key="1">
    <citation type="submission" date="2016-09" db="EMBL/GenBank/DDBJ databases">
        <authorList>
            <person name="Varghese N."/>
            <person name="Submissions S."/>
        </authorList>
    </citation>
    <scope>NUCLEOTIDE SEQUENCE [LARGE SCALE GENOMIC DNA]</scope>
    <source>
        <strain evidence="3">S5</strain>
    </source>
</reference>
<feature type="domain" description="Transposase IS204/IS1001/IS1096/IS1165 DDE" evidence="1">
    <location>
        <begin position="243"/>
        <end position="383"/>
    </location>
</feature>
<evidence type="ECO:0000313" key="2">
    <source>
        <dbReference type="EMBL" id="SDC27911.1"/>
    </source>
</evidence>
<dbReference type="PANTHER" id="PTHR33498:SF1">
    <property type="entry name" value="TRANSPOSASE FOR INSERTION SEQUENCE ELEMENT IS1557"/>
    <property type="match status" value="1"/>
</dbReference>
<dbReference type="PANTHER" id="PTHR33498">
    <property type="entry name" value="TRANSPOSASE FOR INSERTION SEQUENCE ELEMENT IS1557"/>
    <property type="match status" value="1"/>
</dbReference>
<keyword evidence="3" id="KW-1185">Reference proteome</keyword>
<dbReference type="Pfam" id="PF01610">
    <property type="entry name" value="DDE_Tnp_ISL3"/>
    <property type="match status" value="2"/>
</dbReference>
<dbReference type="OrthoDB" id="287363at2"/>
<feature type="domain" description="Transposase IS204/IS1001/IS1096/IS1165 DDE" evidence="1">
    <location>
        <begin position="21"/>
        <end position="163"/>
    </location>
</feature>
<dbReference type="EMBL" id="FMYI01000006">
    <property type="protein sequence ID" value="SDC27911.1"/>
    <property type="molecule type" value="Genomic_DNA"/>
</dbReference>
<name>A0A1G6KAR1_9BACI</name>
<dbReference type="STRING" id="1612202.SAMN05421734_10615"/>
<dbReference type="Proteomes" id="UP000242949">
    <property type="component" value="Unassembled WGS sequence"/>
</dbReference>
<dbReference type="AlphaFoldDB" id="A0A1G6KAR1"/>
<dbReference type="InterPro" id="IPR002560">
    <property type="entry name" value="Transposase_DDE"/>
</dbReference>
<evidence type="ECO:0000259" key="1">
    <source>
        <dbReference type="Pfam" id="PF01610"/>
    </source>
</evidence>
<gene>
    <name evidence="2" type="ORF">SAMN05421734_10615</name>
</gene>
<organism evidence="2 3">
    <name type="scientific">Pelagirhabdus alkalitolerans</name>
    <dbReference type="NCBI Taxonomy" id="1612202"/>
    <lineage>
        <taxon>Bacteria</taxon>
        <taxon>Bacillati</taxon>
        <taxon>Bacillota</taxon>
        <taxon>Bacilli</taxon>
        <taxon>Bacillales</taxon>
        <taxon>Bacillaceae</taxon>
        <taxon>Pelagirhabdus</taxon>
    </lineage>
</organism>